<feature type="chain" id="PRO_5043966121" evidence="2">
    <location>
        <begin position="21"/>
        <end position="446"/>
    </location>
</feature>
<keyword evidence="2" id="KW-0732">Signal</keyword>
<reference evidence="4 5" key="1">
    <citation type="journal article" date="2021" name="Elife">
        <title>Chloroplast acquisition without the gene transfer in kleptoplastic sea slugs, Plakobranchus ocellatus.</title>
        <authorList>
            <person name="Maeda T."/>
            <person name="Takahashi S."/>
            <person name="Yoshida T."/>
            <person name="Shimamura S."/>
            <person name="Takaki Y."/>
            <person name="Nagai Y."/>
            <person name="Toyoda A."/>
            <person name="Suzuki Y."/>
            <person name="Arimoto A."/>
            <person name="Ishii H."/>
            <person name="Satoh N."/>
            <person name="Nishiyama T."/>
            <person name="Hasebe M."/>
            <person name="Maruyama T."/>
            <person name="Minagawa J."/>
            <person name="Obokata J."/>
            <person name="Shigenobu S."/>
        </authorList>
    </citation>
    <scope>NUCLEOTIDE SEQUENCE [LARGE SCALE GENOMIC DNA]</scope>
</reference>
<keyword evidence="5" id="KW-1185">Reference proteome</keyword>
<dbReference type="AlphaFoldDB" id="A0AAV4GLL8"/>
<feature type="coiled-coil region" evidence="1">
    <location>
        <begin position="188"/>
        <end position="215"/>
    </location>
</feature>
<comment type="caution">
    <text evidence="4">The sequence shown here is derived from an EMBL/GenBank/DDBJ whole genome shotgun (WGS) entry which is preliminary data.</text>
</comment>
<evidence type="ECO:0000256" key="1">
    <source>
        <dbReference type="SAM" id="Coils"/>
    </source>
</evidence>
<dbReference type="EMBL" id="BMAT01001470">
    <property type="protein sequence ID" value="GFR86154.1"/>
    <property type="molecule type" value="Genomic_DNA"/>
</dbReference>
<evidence type="ECO:0000313" key="4">
    <source>
        <dbReference type="EMBL" id="GFR86154.1"/>
    </source>
</evidence>
<dbReference type="InterPro" id="IPR031569">
    <property type="entry name" value="ApeC"/>
</dbReference>
<feature type="signal peptide" evidence="2">
    <location>
        <begin position="1"/>
        <end position="20"/>
    </location>
</feature>
<protein>
    <submittedName>
        <fullName evidence="4">Apextrin</fullName>
    </submittedName>
</protein>
<name>A0AAV4GLL8_9GAST</name>
<feature type="domain" description="Apextrin C-terminal" evidence="3">
    <location>
        <begin position="236"/>
        <end position="443"/>
    </location>
</feature>
<proteinExistence type="predicted"/>
<evidence type="ECO:0000313" key="5">
    <source>
        <dbReference type="Proteomes" id="UP000762676"/>
    </source>
</evidence>
<gene>
    <name evidence="4" type="ORF">ElyMa_000712800</name>
</gene>
<keyword evidence="1" id="KW-0175">Coiled coil</keyword>
<dbReference type="PANTHER" id="PTHR19324">
    <property type="entry name" value="PERFORIN-LIKE PROTEIN 1"/>
    <property type="match status" value="1"/>
</dbReference>
<sequence>MRVHGITLVLFTLMFHSSLSGIAHDSRTSFSLQFTPKQINRHTTKSMTLRCERNSSVQIEMVQVFRIRIVKKSESGWNLIAEQRGTETLPRGNGNVTASANIRGDIINTFLQASWDNIGNDSFGIYKCDVMGYDDRYNIVIKNTPEVYVRESKIPREHLAVLWKNTQKLLVALQDAMGTGMYTIKSTLTAVEDKVAVLENKTSALENTIVALESKQGLFEKRFVDIERLLGGFMRWPEGFYALLKPKTGCPFDNATLNGTDYFQTIHTESHRSSDPSDSHSSVFAPDTLKTVNSKRFVTMKFCEIVREVNTSPWPLGSFCINKIVQRSCPPGFVDGFVQFDVEDLDREIDGRNDVVSDGDTHVKLFFCCQSSGSASTPIKLPPSRPFMLYRKGGQCQRVQEMSVSAEYLQFNTEDYNNVDELSGSHPDVDQPGTVLKFHMCYYTPI</sequence>
<accession>A0AAV4GLL8</accession>
<dbReference type="PANTHER" id="PTHR19324:SF33">
    <property type="entry name" value="MUCIN-5AC"/>
    <property type="match status" value="1"/>
</dbReference>
<dbReference type="Pfam" id="PF16977">
    <property type="entry name" value="ApeC"/>
    <property type="match status" value="1"/>
</dbReference>
<organism evidence="4 5">
    <name type="scientific">Elysia marginata</name>
    <dbReference type="NCBI Taxonomy" id="1093978"/>
    <lineage>
        <taxon>Eukaryota</taxon>
        <taxon>Metazoa</taxon>
        <taxon>Spiralia</taxon>
        <taxon>Lophotrochozoa</taxon>
        <taxon>Mollusca</taxon>
        <taxon>Gastropoda</taxon>
        <taxon>Heterobranchia</taxon>
        <taxon>Euthyneura</taxon>
        <taxon>Panpulmonata</taxon>
        <taxon>Sacoglossa</taxon>
        <taxon>Placobranchoidea</taxon>
        <taxon>Plakobranchidae</taxon>
        <taxon>Elysia</taxon>
    </lineage>
</organism>
<evidence type="ECO:0000259" key="3">
    <source>
        <dbReference type="Pfam" id="PF16977"/>
    </source>
</evidence>
<dbReference type="Proteomes" id="UP000762676">
    <property type="component" value="Unassembled WGS sequence"/>
</dbReference>
<evidence type="ECO:0000256" key="2">
    <source>
        <dbReference type="SAM" id="SignalP"/>
    </source>
</evidence>